<dbReference type="Pfam" id="PF18406">
    <property type="entry name" value="DUF1281_C"/>
    <property type="match status" value="1"/>
</dbReference>
<protein>
    <recommendedName>
        <fullName evidence="1">YubB ferredoxin-like domain-containing protein</fullName>
    </recommendedName>
</protein>
<sequence length="217" mass="25408">MPNWVYNTLSITGDEQEVARFKEQASKPYKTGWIDSHKPLGDQEMQVHEEPLSFWNFITPPAEHFLEYFEANGFSNGRKTGDTPWNWYNWNIENWGVKWDAGEVSLNTDTPKALGYSFETPWGIPQPVFIAMCEQFPTLEFNFYSIEEQGWGAEQEGHGGQLTLTKEWDIPNSHAEHEQHDQTCRCEWDDDPNDWYDDCPDKEEAIKNYKQEEEGNK</sequence>
<dbReference type="InterPro" id="IPR041329">
    <property type="entry name" value="YubB_C"/>
</dbReference>
<feature type="domain" description="YubB ferredoxin-like" evidence="1">
    <location>
        <begin position="95"/>
        <end position="186"/>
    </location>
</feature>
<gene>
    <name evidence="2" type="ORF">UFOVP110_125</name>
    <name evidence="3" type="ORF">UFOVP223_39</name>
</gene>
<reference evidence="2" key="1">
    <citation type="submission" date="2020-04" db="EMBL/GenBank/DDBJ databases">
        <authorList>
            <person name="Chiriac C."/>
            <person name="Salcher M."/>
            <person name="Ghai R."/>
            <person name="Kavagutti S V."/>
        </authorList>
    </citation>
    <scope>NUCLEOTIDE SEQUENCE</scope>
</reference>
<evidence type="ECO:0000259" key="1">
    <source>
        <dbReference type="Pfam" id="PF18406"/>
    </source>
</evidence>
<evidence type="ECO:0000313" key="3">
    <source>
        <dbReference type="EMBL" id="CAB5219200.1"/>
    </source>
</evidence>
<name>A0A6J5L541_9CAUD</name>
<dbReference type="EMBL" id="LR796220">
    <property type="protein sequence ID" value="CAB4128985.1"/>
    <property type="molecule type" value="Genomic_DNA"/>
</dbReference>
<accession>A0A6J5L541</accession>
<evidence type="ECO:0000313" key="2">
    <source>
        <dbReference type="EMBL" id="CAB4128985.1"/>
    </source>
</evidence>
<organism evidence="2">
    <name type="scientific">uncultured Caudovirales phage</name>
    <dbReference type="NCBI Taxonomy" id="2100421"/>
    <lineage>
        <taxon>Viruses</taxon>
        <taxon>Duplodnaviria</taxon>
        <taxon>Heunggongvirae</taxon>
        <taxon>Uroviricota</taxon>
        <taxon>Caudoviricetes</taxon>
        <taxon>Peduoviridae</taxon>
        <taxon>Maltschvirus</taxon>
        <taxon>Maltschvirus maltsch</taxon>
    </lineage>
</organism>
<proteinExistence type="predicted"/>
<dbReference type="EMBL" id="LR798276">
    <property type="protein sequence ID" value="CAB5219200.1"/>
    <property type="molecule type" value="Genomic_DNA"/>
</dbReference>